<organism evidence="3 4">
    <name type="scientific">Paenibacillus peoriae</name>
    <dbReference type="NCBI Taxonomy" id="59893"/>
    <lineage>
        <taxon>Bacteria</taxon>
        <taxon>Bacillati</taxon>
        <taxon>Bacillota</taxon>
        <taxon>Bacilli</taxon>
        <taxon>Bacillales</taxon>
        <taxon>Paenibacillaceae</taxon>
        <taxon>Paenibacillus</taxon>
    </lineage>
</organism>
<feature type="chain" id="PRO_5045134954" description="F5/8 type C domain-containing protein" evidence="1">
    <location>
        <begin position="22"/>
        <end position="482"/>
    </location>
</feature>
<accession>A0ABU1QGA1</accession>
<feature type="domain" description="F5/8 type C" evidence="2">
    <location>
        <begin position="335"/>
        <end position="434"/>
    </location>
</feature>
<dbReference type="PROSITE" id="PS51257">
    <property type="entry name" value="PROKAR_LIPOPROTEIN"/>
    <property type="match status" value="1"/>
</dbReference>
<dbReference type="InterPro" id="IPR057561">
    <property type="entry name" value="NADase_transloc"/>
</dbReference>
<gene>
    <name evidence="3" type="ORF">J2W98_002949</name>
</gene>
<keyword evidence="1" id="KW-0732">Signal</keyword>
<evidence type="ECO:0000313" key="4">
    <source>
        <dbReference type="Proteomes" id="UP001266807"/>
    </source>
</evidence>
<dbReference type="PROSITE" id="PS50022">
    <property type="entry name" value="FA58C_3"/>
    <property type="match status" value="1"/>
</dbReference>
<reference evidence="3 4" key="1">
    <citation type="submission" date="2023-07" db="EMBL/GenBank/DDBJ databases">
        <title>Sorghum-associated microbial communities from plants grown in Nebraska, USA.</title>
        <authorList>
            <person name="Schachtman D."/>
        </authorList>
    </citation>
    <scope>NUCLEOTIDE SEQUENCE [LARGE SCALE GENOMIC DNA]</scope>
    <source>
        <strain evidence="3 4">BE143</strain>
    </source>
</reference>
<dbReference type="SUPFAM" id="SSF82171">
    <property type="entry name" value="DPP6 N-terminal domain-like"/>
    <property type="match status" value="1"/>
</dbReference>
<dbReference type="SUPFAM" id="SSF49785">
    <property type="entry name" value="Galactose-binding domain-like"/>
    <property type="match status" value="1"/>
</dbReference>
<dbReference type="InterPro" id="IPR000421">
    <property type="entry name" value="FA58C"/>
</dbReference>
<dbReference type="NCBIfam" id="NF047619">
    <property type="entry name" value="NADase_discoid"/>
    <property type="match status" value="1"/>
</dbReference>
<sequence length="482" mass="54465">MKMIRNILIILFLIVLSACNASQKASTPFSSKTVDMTSEVVESANENDKTELVKENSKKEWALTVEEGKEDPAEFLVQLEGSKVERFLSAEKLISLLQSKEDKEKYRDSYVNVGRIQEDGSQIAFVLDLFEEARLIVQIYDLDLGNKVNEFKLPYNHPVISSDLTKYLYEDKDKAYIYDTLTNQSTAIQLDGSSIDIDDIHQGQFSPDSTQFCFTDSQQNIVVFDVSNYRIIKQIHIDSGMAIVNQWAQKNQLIYSIDSMSVNKTYLLNLNNGEEHLLGKGMERPLMSRDGSELWFEKSDSPSNYKLNINTGLESKAASITTISGNTATPVQWLYTANDFSKYDSEIKVHQIKASSTLPSKGTQTYDAKNLLDGDTSTAWCEGVKGNGEGETIRIDLGSLQKVKGIELINGYAKSEKSYRENNRVQQLKLEFSDGSSLVMNDFNIRKKFKEPIHTSFIKLTILSVERGTKYQDTCISDVRLF</sequence>
<dbReference type="Gene3D" id="2.60.120.260">
    <property type="entry name" value="Galactose-binding domain-like"/>
    <property type="match status" value="1"/>
</dbReference>
<feature type="signal peptide" evidence="1">
    <location>
        <begin position="1"/>
        <end position="21"/>
    </location>
</feature>
<evidence type="ECO:0000313" key="3">
    <source>
        <dbReference type="EMBL" id="MDR6778672.1"/>
    </source>
</evidence>
<keyword evidence="4" id="KW-1185">Reference proteome</keyword>
<evidence type="ECO:0000256" key="1">
    <source>
        <dbReference type="SAM" id="SignalP"/>
    </source>
</evidence>
<evidence type="ECO:0000259" key="2">
    <source>
        <dbReference type="PROSITE" id="PS50022"/>
    </source>
</evidence>
<dbReference type="InterPro" id="IPR008979">
    <property type="entry name" value="Galactose-bd-like_sf"/>
</dbReference>
<dbReference type="EMBL" id="JAVDUG010000003">
    <property type="protein sequence ID" value="MDR6778672.1"/>
    <property type="molecule type" value="Genomic_DNA"/>
</dbReference>
<proteinExistence type="predicted"/>
<dbReference type="Gene3D" id="2.120.10.30">
    <property type="entry name" value="TolB, C-terminal domain"/>
    <property type="match status" value="1"/>
</dbReference>
<dbReference type="InterPro" id="IPR011042">
    <property type="entry name" value="6-blade_b-propeller_TolB-like"/>
</dbReference>
<protein>
    <recommendedName>
        <fullName evidence="2">F5/8 type C domain-containing protein</fullName>
    </recommendedName>
</protein>
<comment type="caution">
    <text evidence="3">The sequence shown here is derived from an EMBL/GenBank/DDBJ whole genome shotgun (WGS) entry which is preliminary data.</text>
</comment>
<dbReference type="Proteomes" id="UP001266807">
    <property type="component" value="Unassembled WGS sequence"/>
</dbReference>
<dbReference type="Pfam" id="PF25302">
    <property type="entry name" value="NADase_transloc"/>
    <property type="match status" value="1"/>
</dbReference>
<name>A0ABU1QGA1_9BACL</name>